<dbReference type="Proteomes" id="UP001194580">
    <property type="component" value="Unassembled WGS sequence"/>
</dbReference>
<evidence type="ECO:0000313" key="2">
    <source>
        <dbReference type="Proteomes" id="UP001194580"/>
    </source>
</evidence>
<protein>
    <recommendedName>
        <fullName evidence="3">F-box domain-containing protein</fullName>
    </recommendedName>
</protein>
<name>A0AAD4DB89_9FUNG</name>
<proteinExistence type="predicted"/>
<dbReference type="InterPro" id="IPR032675">
    <property type="entry name" value="LRR_dom_sf"/>
</dbReference>
<dbReference type="SUPFAM" id="SSF52047">
    <property type="entry name" value="RNI-like"/>
    <property type="match status" value="1"/>
</dbReference>
<evidence type="ECO:0008006" key="3">
    <source>
        <dbReference type="Google" id="ProtNLM"/>
    </source>
</evidence>
<dbReference type="AlphaFoldDB" id="A0AAD4DB89"/>
<evidence type="ECO:0000313" key="1">
    <source>
        <dbReference type="EMBL" id="KAG0273292.1"/>
    </source>
</evidence>
<keyword evidence="2" id="KW-1185">Reference proteome</keyword>
<reference evidence="1" key="1">
    <citation type="journal article" date="2020" name="Fungal Divers.">
        <title>Resolving the Mortierellaceae phylogeny through synthesis of multi-gene phylogenetics and phylogenomics.</title>
        <authorList>
            <person name="Vandepol N."/>
            <person name="Liber J."/>
            <person name="Desiro A."/>
            <person name="Na H."/>
            <person name="Kennedy M."/>
            <person name="Barry K."/>
            <person name="Grigoriev I.V."/>
            <person name="Miller A.N."/>
            <person name="O'Donnell K."/>
            <person name="Stajich J.E."/>
            <person name="Bonito G."/>
        </authorList>
    </citation>
    <scope>NUCLEOTIDE SEQUENCE</scope>
    <source>
        <strain evidence="1">NRRL 28262</strain>
    </source>
</reference>
<comment type="caution">
    <text evidence="1">The sequence shown here is derived from an EMBL/GenBank/DDBJ whole genome shotgun (WGS) entry which is preliminary data.</text>
</comment>
<dbReference type="Gene3D" id="3.80.10.10">
    <property type="entry name" value="Ribonuclease Inhibitor"/>
    <property type="match status" value="1"/>
</dbReference>
<sequence length="343" mass="38910">MVASHLKQRDYTACVRVSQAWKQLFTPFIWRHIDIGHEKFRKMTQSDGLRTHGQWTQSIYLGGYEDLVKEFLEHSPERYPTLMNLSIPNPMCDSLIEDFIAKASPAGSGRGLRKLEISGFEGFADFAGGATDALLLHASTLEILRLDMMPCMSSEDIQQLLTSAPNLKEFDIAGGERDPDNDDMFLDARVMVSSEWVCTKLEIFACRIGGIPRPDITRLINRQPASGYVKSGTLEESMELHKGVYSQLARLTKLKELRLGARLKSTWGWSYESSERDRLYDCPAMSLASGMGVLKELKELETVCLNDMEVSVMRDKEEEWIKEHWPKVKGVSYDDPVEVSEDE</sequence>
<gene>
    <name evidence="1" type="ORF">BGZ95_010888</name>
</gene>
<organism evidence="1 2">
    <name type="scientific">Linnemannia exigua</name>
    <dbReference type="NCBI Taxonomy" id="604196"/>
    <lineage>
        <taxon>Eukaryota</taxon>
        <taxon>Fungi</taxon>
        <taxon>Fungi incertae sedis</taxon>
        <taxon>Mucoromycota</taxon>
        <taxon>Mortierellomycotina</taxon>
        <taxon>Mortierellomycetes</taxon>
        <taxon>Mortierellales</taxon>
        <taxon>Mortierellaceae</taxon>
        <taxon>Linnemannia</taxon>
    </lineage>
</organism>
<dbReference type="EMBL" id="JAAAIL010000769">
    <property type="protein sequence ID" value="KAG0273292.1"/>
    <property type="molecule type" value="Genomic_DNA"/>
</dbReference>
<accession>A0AAD4DB89</accession>